<dbReference type="eggNOG" id="ENOG502ZHWX">
    <property type="taxonomic scope" value="Bacteria"/>
</dbReference>
<dbReference type="Pfam" id="PF10698">
    <property type="entry name" value="DUF2505"/>
    <property type="match status" value="1"/>
</dbReference>
<dbReference type="EMBL" id="LT629765">
    <property type="protein sequence ID" value="SDS56900.1"/>
    <property type="molecule type" value="Genomic_DNA"/>
</dbReference>
<keyword evidence="2" id="KW-1185">Reference proteome</keyword>
<dbReference type="STRING" id="1203190.GCA_000312345_00990"/>
<dbReference type="Proteomes" id="UP000182237">
    <property type="component" value="Chromosome I"/>
</dbReference>
<evidence type="ECO:0000313" key="2">
    <source>
        <dbReference type="Proteomes" id="UP000182237"/>
    </source>
</evidence>
<organism evidence="1 2">
    <name type="scientific">Corynebacterium timonense</name>
    <dbReference type="NCBI Taxonomy" id="441500"/>
    <lineage>
        <taxon>Bacteria</taxon>
        <taxon>Bacillati</taxon>
        <taxon>Actinomycetota</taxon>
        <taxon>Actinomycetes</taxon>
        <taxon>Mycobacteriales</taxon>
        <taxon>Corynebacteriaceae</taxon>
        <taxon>Corynebacterium</taxon>
    </lineage>
</organism>
<dbReference type="AlphaFoldDB" id="A0A1H1T9I8"/>
<evidence type="ECO:0008006" key="3">
    <source>
        <dbReference type="Google" id="ProtNLM"/>
    </source>
</evidence>
<name>A0A1H1T9I8_9CORY</name>
<dbReference type="InterPro" id="IPR019639">
    <property type="entry name" value="DUF2505"/>
</dbReference>
<protein>
    <recommendedName>
        <fullName evidence="3">DUF2505 domain-containing protein</fullName>
    </recommendedName>
</protein>
<sequence length="165" mass="17826">MGMTAHSEINVTVNHSAQKVHQAFTTKEYWEFIAETLSPEPGQLADFTGDTATLYEILPQSILPEAAQAMISQDLKLKRVVTIGALEGETAELSYTGDVKGTPVDFSGTIALSGEGETTTLAYDNEAKVSIPFMGAALEPKVSEALEEIFGNEAKLTEQWITDNL</sequence>
<proteinExistence type="predicted"/>
<gene>
    <name evidence="1" type="ORF">SAMN04488539_1931</name>
</gene>
<accession>A0A1H1T9I8</accession>
<evidence type="ECO:0000313" key="1">
    <source>
        <dbReference type="EMBL" id="SDS56900.1"/>
    </source>
</evidence>
<reference evidence="1 2" key="1">
    <citation type="submission" date="2016-10" db="EMBL/GenBank/DDBJ databases">
        <authorList>
            <person name="de Groot N.N."/>
        </authorList>
    </citation>
    <scope>NUCLEOTIDE SEQUENCE [LARGE SCALE GENOMIC DNA]</scope>
    <source>
        <strain evidence="1 2">DSM 45434</strain>
    </source>
</reference>